<dbReference type="InterPro" id="IPR012471">
    <property type="entry name" value="DUF1690"/>
</dbReference>
<gene>
    <name evidence="2" type="ORF">IWW36_004449</name>
</gene>
<keyword evidence="3" id="KW-1185">Reference proteome</keyword>
<evidence type="ECO:0000256" key="1">
    <source>
        <dbReference type="SAM" id="MobiDB-lite"/>
    </source>
</evidence>
<dbReference type="EMBL" id="JANBUW010000591">
    <property type="protein sequence ID" value="KAJ2846232.1"/>
    <property type="molecule type" value="Genomic_DNA"/>
</dbReference>
<sequence>MGASNSKQEPLQDKLVKDTAAPSAKVRELPAAGTQSVNSRDLSDAVEKEVAKELERILEKQQHDQLRAKERQSSTAELLSEIRELSQQINAGPAAQSPSFAEAVDARNRAAQCLRNNEGRALDCWKEVSTFKSLVAGLQREFVASN</sequence>
<dbReference type="OrthoDB" id="5544375at2759"/>
<dbReference type="Pfam" id="PF07956">
    <property type="entry name" value="DUF1690"/>
    <property type="match status" value="1"/>
</dbReference>
<dbReference type="Proteomes" id="UP001139887">
    <property type="component" value="Unassembled WGS sequence"/>
</dbReference>
<protein>
    <submittedName>
        <fullName evidence="2">Uncharacterized protein</fullName>
    </submittedName>
</protein>
<evidence type="ECO:0000313" key="2">
    <source>
        <dbReference type="EMBL" id="KAJ2846232.1"/>
    </source>
</evidence>
<organism evidence="2 3">
    <name type="scientific">Coemansia brasiliensis</name>
    <dbReference type="NCBI Taxonomy" id="2650707"/>
    <lineage>
        <taxon>Eukaryota</taxon>
        <taxon>Fungi</taxon>
        <taxon>Fungi incertae sedis</taxon>
        <taxon>Zoopagomycota</taxon>
        <taxon>Kickxellomycotina</taxon>
        <taxon>Kickxellomycetes</taxon>
        <taxon>Kickxellales</taxon>
        <taxon>Kickxellaceae</taxon>
        <taxon>Coemansia</taxon>
    </lineage>
</organism>
<accession>A0A9W8LYS3</accession>
<proteinExistence type="predicted"/>
<reference evidence="2" key="1">
    <citation type="submission" date="2022-07" db="EMBL/GenBank/DDBJ databases">
        <title>Phylogenomic reconstructions and comparative analyses of Kickxellomycotina fungi.</title>
        <authorList>
            <person name="Reynolds N.K."/>
            <person name="Stajich J.E."/>
            <person name="Barry K."/>
            <person name="Grigoriev I.V."/>
            <person name="Crous P."/>
            <person name="Smith M.E."/>
        </authorList>
    </citation>
    <scope>NUCLEOTIDE SEQUENCE</scope>
    <source>
        <strain evidence="2">NRRL 1566</strain>
    </source>
</reference>
<name>A0A9W8LYS3_9FUNG</name>
<evidence type="ECO:0000313" key="3">
    <source>
        <dbReference type="Proteomes" id="UP001139887"/>
    </source>
</evidence>
<feature type="region of interest" description="Disordered" evidence="1">
    <location>
        <begin position="1"/>
        <end position="44"/>
    </location>
</feature>
<comment type="caution">
    <text evidence="2">The sequence shown here is derived from an EMBL/GenBank/DDBJ whole genome shotgun (WGS) entry which is preliminary data.</text>
</comment>
<dbReference type="AlphaFoldDB" id="A0A9W8LYS3"/>